<reference evidence="3" key="1">
    <citation type="submission" date="2022-03" db="EMBL/GenBank/DDBJ databases">
        <title>Cryobacterium sp. nov. strain ZS14-85, isolated from Antarctic soil.</title>
        <authorList>
            <person name="Li J."/>
            <person name="Niu G."/>
        </authorList>
    </citation>
    <scope>NUCLEOTIDE SEQUENCE</scope>
    <source>
        <strain evidence="3">ZS14-85</strain>
    </source>
</reference>
<feature type="region of interest" description="Disordered" evidence="1">
    <location>
        <begin position="100"/>
        <end position="147"/>
    </location>
</feature>
<evidence type="ECO:0000256" key="2">
    <source>
        <dbReference type="SAM" id="Phobius"/>
    </source>
</evidence>
<dbReference type="Pfam" id="PF14012">
    <property type="entry name" value="DUF4229"/>
    <property type="match status" value="1"/>
</dbReference>
<comment type="caution">
    <text evidence="3">The sequence shown here is derived from an EMBL/GenBank/DDBJ whole genome shotgun (WGS) entry which is preliminary data.</text>
</comment>
<keyword evidence="2" id="KW-0472">Membrane</keyword>
<keyword evidence="2" id="KW-0812">Transmembrane</keyword>
<accession>A0AA41UFJ4</accession>
<dbReference type="InterPro" id="IPR025323">
    <property type="entry name" value="DUF4229"/>
</dbReference>
<dbReference type="EMBL" id="JALGAR010000001">
    <property type="protein sequence ID" value="MCI4656244.1"/>
    <property type="molecule type" value="Genomic_DNA"/>
</dbReference>
<name>A0AA41UFJ4_9MICO</name>
<feature type="compositionally biased region" description="Low complexity" evidence="1">
    <location>
        <begin position="100"/>
        <end position="139"/>
    </location>
</feature>
<gene>
    <name evidence="3" type="ORF">MQH31_00225</name>
</gene>
<keyword evidence="4" id="KW-1185">Reference proteome</keyword>
<evidence type="ECO:0000313" key="4">
    <source>
        <dbReference type="Proteomes" id="UP001165341"/>
    </source>
</evidence>
<keyword evidence="2" id="KW-1133">Transmembrane helix</keyword>
<protein>
    <submittedName>
        <fullName evidence="3">DUF4229 domain-containing protein</fullName>
    </submittedName>
</protein>
<dbReference type="Proteomes" id="UP001165341">
    <property type="component" value="Unassembled WGS sequence"/>
</dbReference>
<feature type="transmembrane region" description="Helical" evidence="2">
    <location>
        <begin position="30"/>
        <end position="51"/>
    </location>
</feature>
<evidence type="ECO:0000256" key="1">
    <source>
        <dbReference type="SAM" id="MobiDB-lite"/>
    </source>
</evidence>
<evidence type="ECO:0000313" key="3">
    <source>
        <dbReference type="EMBL" id="MCI4656244.1"/>
    </source>
</evidence>
<proteinExistence type="predicted"/>
<sequence>MKAVPSWLSYSVYRILMFAVPLAVLLMLSIVWWISAIVAALIGLCLSYIFLRTPREQVARDLYTARHPTAEVVHPDAESEDAAIDRAADAAEAAEAAEIAESAEAADAAGQATTPAAASAAPVTTAASATSVPAATSPASEREGSAQ</sequence>
<dbReference type="AlphaFoldDB" id="A0AA41UFJ4"/>
<dbReference type="RefSeq" id="WP_243010502.1">
    <property type="nucleotide sequence ID" value="NZ_JALGAR010000001.1"/>
</dbReference>
<feature type="transmembrane region" description="Helical" evidence="2">
    <location>
        <begin position="7"/>
        <end position="24"/>
    </location>
</feature>
<organism evidence="3 4">
    <name type="scientific">Cryobacterium zhongshanensis</name>
    <dbReference type="NCBI Taxonomy" id="2928153"/>
    <lineage>
        <taxon>Bacteria</taxon>
        <taxon>Bacillati</taxon>
        <taxon>Actinomycetota</taxon>
        <taxon>Actinomycetes</taxon>
        <taxon>Micrococcales</taxon>
        <taxon>Microbacteriaceae</taxon>
        <taxon>Cryobacterium</taxon>
    </lineage>
</organism>